<dbReference type="GO" id="GO:0017108">
    <property type="term" value="F:5'-flap endonuclease activity"/>
    <property type="evidence" value="ECO:0007669"/>
    <property type="project" value="TreeGrafter"/>
</dbReference>
<dbReference type="CDD" id="cd09857">
    <property type="entry name" value="PIN_EXO1"/>
    <property type="match status" value="1"/>
</dbReference>
<dbReference type="GO" id="GO:0046872">
    <property type="term" value="F:metal ion binding"/>
    <property type="evidence" value="ECO:0007669"/>
    <property type="project" value="UniProtKB-UniRule"/>
</dbReference>
<dbReference type="EMBL" id="VJMH01007328">
    <property type="protein sequence ID" value="KAF0684051.1"/>
    <property type="molecule type" value="Genomic_DNA"/>
</dbReference>
<dbReference type="InterPro" id="IPR006086">
    <property type="entry name" value="XPG-I_dom"/>
</dbReference>
<evidence type="ECO:0000259" key="14">
    <source>
        <dbReference type="SMART" id="SM00484"/>
    </source>
</evidence>
<dbReference type="CDD" id="cd09901">
    <property type="entry name" value="H3TH_FEN1-like"/>
    <property type="match status" value="1"/>
</dbReference>
<evidence type="ECO:0000256" key="7">
    <source>
        <dbReference type="ARBA" id="ARBA00022839"/>
    </source>
</evidence>
<comment type="function">
    <text evidence="12">5'-&gt;3' double-stranded DNA exonuclease which may also possess a cryptic 3'-&gt;5' double-stranded DNA exonuclease activity. Functions in DNA mismatch repair.</text>
</comment>
<gene>
    <name evidence="17" type="primary">Aste57867_23972</name>
    <name evidence="16" type="ORF">As57867_023899</name>
    <name evidence="17" type="ORF">ASTE57867_23972</name>
</gene>
<dbReference type="PANTHER" id="PTHR11081">
    <property type="entry name" value="FLAP ENDONUCLEASE FAMILY MEMBER"/>
    <property type="match status" value="1"/>
</dbReference>
<feature type="region of interest" description="Disordered" evidence="13">
    <location>
        <begin position="500"/>
        <end position="537"/>
    </location>
</feature>
<evidence type="ECO:0000256" key="10">
    <source>
        <dbReference type="ARBA" id="ARBA00023204"/>
    </source>
</evidence>
<keyword evidence="11 12" id="KW-0539">Nucleus</keyword>
<evidence type="ECO:0000256" key="12">
    <source>
        <dbReference type="RuleBase" id="RU910737"/>
    </source>
</evidence>
<evidence type="ECO:0000256" key="6">
    <source>
        <dbReference type="ARBA" id="ARBA00022801"/>
    </source>
</evidence>
<sequence>MGIVGLPTQLKEIYQDAHVTQFKGQTVVIDALAWLHKACYGCAFDLALGNETSTYISYMMRRVDMLKAVGVHPIFVFDGNKVPLKADTHDKRKNYKETNHELAMQNLHDARRLHGDERKEKMADSMRFFQRSVKITSAIIEAVQLALRAGSIDFVTAPFEADAQMVYLCKVQKASAIITEDSDILVYSITANISVPILLRLDTTGTCKVDASDMVSKDILKTHASSSKSTFLKKLPHFLDGTVDSIRMFVQMCVLSGCDFLESLPNVGPVTAQKHIFAFRGAPGGLRIKRLLAKLTLDRVAVPADYLDRFCRAEALFYHHYIFNPDTGLAEYLVNDTDFAMTREVYECAATGSFLGQLPPPDELATMYYTTRPRHIDGQSPGMGSQDDNSQDDALVDGVVETSPRYLWRQSTPSSPPPHGVEPSMSQGDGGTKNSTSSPSAIRSILDKYRAAPAPAMKRLLPESLQDAATKKPCASSTLFRATQSMPSSKPMASTAVTNPFFAKSSTTPKKSKAAKTKTPPSMTVKKAAKPPAVSSGSLLAFFSKI</sequence>
<dbReference type="Pfam" id="PF00867">
    <property type="entry name" value="XPG_I"/>
    <property type="match status" value="1"/>
</dbReference>
<evidence type="ECO:0000313" key="18">
    <source>
        <dbReference type="Proteomes" id="UP000332933"/>
    </source>
</evidence>
<dbReference type="FunFam" id="3.40.50.1010:FF:000111">
    <property type="entry name" value="Exonuclease 1"/>
    <property type="match status" value="1"/>
</dbReference>
<keyword evidence="12" id="KW-0460">Magnesium</keyword>
<dbReference type="InterPro" id="IPR029060">
    <property type="entry name" value="PIN-like_dom_sf"/>
</dbReference>
<organism evidence="17 18">
    <name type="scientific">Aphanomyces stellatus</name>
    <dbReference type="NCBI Taxonomy" id="120398"/>
    <lineage>
        <taxon>Eukaryota</taxon>
        <taxon>Sar</taxon>
        <taxon>Stramenopiles</taxon>
        <taxon>Oomycota</taxon>
        <taxon>Saprolegniomycetes</taxon>
        <taxon>Saprolegniales</taxon>
        <taxon>Verrucalvaceae</taxon>
        <taxon>Aphanomyces</taxon>
    </lineage>
</organism>
<dbReference type="SUPFAM" id="SSF88723">
    <property type="entry name" value="PIN domain-like"/>
    <property type="match status" value="1"/>
</dbReference>
<dbReference type="GO" id="GO:0005634">
    <property type="term" value="C:nucleus"/>
    <property type="evidence" value="ECO:0007669"/>
    <property type="project" value="UniProtKB-SubCell"/>
</dbReference>
<evidence type="ECO:0000313" key="17">
    <source>
        <dbReference type="EMBL" id="VFU00615.1"/>
    </source>
</evidence>
<dbReference type="InterPro" id="IPR006084">
    <property type="entry name" value="XPG/Rad2"/>
</dbReference>
<dbReference type="OrthoDB" id="26491at2759"/>
<evidence type="ECO:0000256" key="3">
    <source>
        <dbReference type="ARBA" id="ARBA00022722"/>
    </source>
</evidence>
<comment type="similarity">
    <text evidence="12">Belongs to the XPG/RAD2 endonuclease family. EXO1 subfamily.</text>
</comment>
<evidence type="ECO:0000256" key="13">
    <source>
        <dbReference type="SAM" id="MobiDB-lite"/>
    </source>
</evidence>
<feature type="domain" description="XPG N-terminal" evidence="15">
    <location>
        <begin position="1"/>
        <end position="99"/>
    </location>
</feature>
<reference evidence="17 18" key="1">
    <citation type="submission" date="2019-03" db="EMBL/GenBank/DDBJ databases">
        <authorList>
            <person name="Gaulin E."/>
            <person name="Dumas B."/>
        </authorList>
    </citation>
    <scope>NUCLEOTIDE SEQUENCE [LARGE SCALE GENOMIC DNA]</scope>
    <source>
        <strain evidence="17">CBS 568.67</strain>
    </source>
</reference>
<keyword evidence="12" id="KW-0479">Metal-binding</keyword>
<dbReference type="InterPro" id="IPR036279">
    <property type="entry name" value="5-3_exonuclease_C_sf"/>
</dbReference>
<dbReference type="SUPFAM" id="SSF47807">
    <property type="entry name" value="5' to 3' exonuclease, C-terminal subdomain"/>
    <property type="match status" value="1"/>
</dbReference>
<dbReference type="EMBL" id="CAADRA010007354">
    <property type="protein sequence ID" value="VFU00615.1"/>
    <property type="molecule type" value="Genomic_DNA"/>
</dbReference>
<protein>
    <recommendedName>
        <fullName evidence="12">Exonuclease 1</fullName>
        <ecNumber evidence="12">3.1.-.-</ecNumber>
    </recommendedName>
</protein>
<keyword evidence="12" id="KW-0228">DNA excision</keyword>
<comment type="subcellular location">
    <subcellularLocation>
        <location evidence="1 12">Nucleus</location>
    </subcellularLocation>
</comment>
<name>A0A485LP15_9STRA</name>
<keyword evidence="4" id="KW-0255">Endonuclease</keyword>
<dbReference type="PROSITE" id="PS00842">
    <property type="entry name" value="XPG_2"/>
    <property type="match status" value="1"/>
</dbReference>
<keyword evidence="5 12" id="KW-0227">DNA damage</keyword>
<dbReference type="Gene3D" id="3.40.50.1010">
    <property type="entry name" value="5'-nuclease"/>
    <property type="match status" value="1"/>
</dbReference>
<keyword evidence="10 12" id="KW-0234">DNA repair</keyword>
<dbReference type="SMART" id="SM00484">
    <property type="entry name" value="XPGI"/>
    <property type="match status" value="1"/>
</dbReference>
<dbReference type="PRINTS" id="PR00853">
    <property type="entry name" value="XPGRADSUPER"/>
</dbReference>
<keyword evidence="6 12" id="KW-0378">Hydrolase</keyword>
<evidence type="ECO:0000313" key="16">
    <source>
        <dbReference type="EMBL" id="KAF0684051.1"/>
    </source>
</evidence>
<evidence type="ECO:0000256" key="9">
    <source>
        <dbReference type="ARBA" id="ARBA00023128"/>
    </source>
</evidence>
<dbReference type="Gene3D" id="1.10.150.20">
    <property type="entry name" value="5' to 3' exonuclease, C-terminal subdomain"/>
    <property type="match status" value="1"/>
</dbReference>
<dbReference type="Pfam" id="PF00752">
    <property type="entry name" value="XPG_N"/>
    <property type="match status" value="1"/>
</dbReference>
<dbReference type="SMART" id="SM00485">
    <property type="entry name" value="XPGN"/>
    <property type="match status" value="1"/>
</dbReference>
<keyword evidence="12" id="KW-0267">Excision nuclease</keyword>
<keyword evidence="18" id="KW-1185">Reference proteome</keyword>
<feature type="compositionally biased region" description="Polar residues" evidence="13">
    <location>
        <begin position="424"/>
        <end position="440"/>
    </location>
</feature>
<keyword evidence="8 12" id="KW-0238">DNA-binding</keyword>
<evidence type="ECO:0000256" key="11">
    <source>
        <dbReference type="ARBA" id="ARBA00023242"/>
    </source>
</evidence>
<evidence type="ECO:0000256" key="4">
    <source>
        <dbReference type="ARBA" id="ARBA00022759"/>
    </source>
</evidence>
<evidence type="ECO:0000256" key="1">
    <source>
        <dbReference type="ARBA" id="ARBA00004123"/>
    </source>
</evidence>
<dbReference type="InterPro" id="IPR044752">
    <property type="entry name" value="PIN-like_EXO1"/>
</dbReference>
<keyword evidence="9" id="KW-0496">Mitochondrion</keyword>
<comment type="cofactor">
    <cofactor evidence="12">
        <name>Mg(2+)</name>
        <dbReference type="ChEBI" id="CHEBI:18420"/>
    </cofactor>
    <text evidence="12">Binds 2 magnesium ions per subunit. They probably participate in the reaction catalyzed by the enzyme. May bind an additional third magnesium ion after substrate binding.</text>
</comment>
<evidence type="ECO:0000256" key="2">
    <source>
        <dbReference type="ARBA" id="ARBA00022553"/>
    </source>
</evidence>
<keyword evidence="7 12" id="KW-0269">Exonuclease</keyword>
<dbReference type="InterPro" id="IPR006085">
    <property type="entry name" value="XPG_DNA_repair_N"/>
</dbReference>
<dbReference type="EC" id="3.1.-.-" evidence="12"/>
<evidence type="ECO:0000259" key="15">
    <source>
        <dbReference type="SMART" id="SM00485"/>
    </source>
</evidence>
<dbReference type="GO" id="GO:0035312">
    <property type="term" value="F:5'-3' DNA exonuclease activity"/>
    <property type="evidence" value="ECO:0007669"/>
    <property type="project" value="UniProtKB-UniRule"/>
</dbReference>
<keyword evidence="2" id="KW-0597">Phosphoprotein</keyword>
<evidence type="ECO:0000256" key="5">
    <source>
        <dbReference type="ARBA" id="ARBA00022763"/>
    </source>
</evidence>
<feature type="domain" description="XPG-I" evidence="14">
    <location>
        <begin position="148"/>
        <end position="225"/>
    </location>
</feature>
<dbReference type="GO" id="GO:0003677">
    <property type="term" value="F:DNA binding"/>
    <property type="evidence" value="ECO:0007669"/>
    <property type="project" value="UniProtKB-UniRule"/>
</dbReference>
<accession>A0A485LP15</accession>
<feature type="region of interest" description="Disordered" evidence="13">
    <location>
        <begin position="373"/>
        <end position="392"/>
    </location>
</feature>
<feature type="region of interest" description="Disordered" evidence="13">
    <location>
        <begin position="408"/>
        <end position="440"/>
    </location>
</feature>
<dbReference type="Proteomes" id="UP000332933">
    <property type="component" value="Unassembled WGS sequence"/>
</dbReference>
<dbReference type="GO" id="GO:0006281">
    <property type="term" value="P:DNA repair"/>
    <property type="evidence" value="ECO:0007669"/>
    <property type="project" value="UniProtKB-UniRule"/>
</dbReference>
<dbReference type="AlphaFoldDB" id="A0A485LP15"/>
<proteinExistence type="inferred from homology"/>
<evidence type="ECO:0000256" key="8">
    <source>
        <dbReference type="ARBA" id="ARBA00023125"/>
    </source>
</evidence>
<dbReference type="InterPro" id="IPR019974">
    <property type="entry name" value="XPG_CS"/>
</dbReference>
<dbReference type="PANTHER" id="PTHR11081:SF8">
    <property type="entry name" value="EXONUCLEASE 1"/>
    <property type="match status" value="1"/>
</dbReference>
<keyword evidence="3 12" id="KW-0540">Nuclease</keyword>
<reference evidence="16" key="2">
    <citation type="submission" date="2019-06" db="EMBL/GenBank/DDBJ databases">
        <title>Genomics analysis of Aphanomyces spp. identifies a new class of oomycete effector associated with host adaptation.</title>
        <authorList>
            <person name="Gaulin E."/>
        </authorList>
    </citation>
    <scope>NUCLEOTIDE SEQUENCE</scope>
    <source>
        <strain evidence="16">CBS 578.67</strain>
    </source>
</reference>